<dbReference type="EC" id="2.1.1.72" evidence="2 8"/>
<gene>
    <name evidence="9" type="ordered locus">tlr1640</name>
</gene>
<dbReference type="GO" id="GO:0043565">
    <property type="term" value="F:sequence-specific DNA binding"/>
    <property type="evidence" value="ECO:0007669"/>
    <property type="project" value="TreeGrafter"/>
</dbReference>
<keyword evidence="4 8" id="KW-0808">Transferase</keyword>
<dbReference type="PANTHER" id="PTHR30481:SF3">
    <property type="entry name" value="DNA ADENINE METHYLASE"/>
    <property type="match status" value="1"/>
</dbReference>
<dbReference type="RefSeq" id="WP_011057477.1">
    <property type="nucleotide sequence ID" value="NC_004113.1"/>
</dbReference>
<evidence type="ECO:0000256" key="8">
    <source>
        <dbReference type="RuleBase" id="RU361257"/>
    </source>
</evidence>
<dbReference type="KEGG" id="tel:tlr1640"/>
<evidence type="ECO:0000256" key="1">
    <source>
        <dbReference type="ARBA" id="ARBA00006594"/>
    </source>
</evidence>
<dbReference type="eggNOG" id="COG0338">
    <property type="taxonomic scope" value="Bacteria"/>
</dbReference>
<feature type="binding site" evidence="7">
    <location>
        <position position="13"/>
    </location>
    <ligand>
        <name>S-adenosyl-L-methionine</name>
        <dbReference type="ChEBI" id="CHEBI:59789"/>
    </ligand>
</feature>
<dbReference type="Gene3D" id="1.10.1020.10">
    <property type="entry name" value="Adenine-specific Methyltransferase, Domain 2"/>
    <property type="match status" value="1"/>
</dbReference>
<evidence type="ECO:0000256" key="4">
    <source>
        <dbReference type="ARBA" id="ARBA00022679"/>
    </source>
</evidence>
<dbReference type="GO" id="GO:0009007">
    <property type="term" value="F:site-specific DNA-methyltransferase (adenine-specific) activity"/>
    <property type="evidence" value="ECO:0007669"/>
    <property type="project" value="UniProtKB-UniRule"/>
</dbReference>
<dbReference type="InterPro" id="IPR029063">
    <property type="entry name" value="SAM-dependent_MTases_sf"/>
</dbReference>
<feature type="binding site" evidence="7">
    <location>
        <position position="62"/>
    </location>
    <ligand>
        <name>S-adenosyl-L-methionine</name>
        <dbReference type="ChEBI" id="CHEBI:59789"/>
    </ligand>
</feature>
<dbReference type="InterPro" id="IPR002052">
    <property type="entry name" value="DNA_methylase_N6_adenine_CS"/>
</dbReference>
<dbReference type="GO" id="GO:0009307">
    <property type="term" value="P:DNA restriction-modification system"/>
    <property type="evidence" value="ECO:0007669"/>
    <property type="project" value="InterPro"/>
</dbReference>
<evidence type="ECO:0000256" key="6">
    <source>
        <dbReference type="ARBA" id="ARBA00047942"/>
    </source>
</evidence>
<dbReference type="InterPro" id="IPR012263">
    <property type="entry name" value="M_m6A_EcoRV"/>
</dbReference>
<evidence type="ECO:0000313" key="9">
    <source>
        <dbReference type="EMBL" id="BAC09192.1"/>
    </source>
</evidence>
<dbReference type="InterPro" id="IPR012327">
    <property type="entry name" value="MeTrfase_D12"/>
</dbReference>
<sequence length="304" mass="34715">MGDLSVPRPFLKWAGGKTQLADALLEHKPVYFNTYHEPFVGSGAIFFRLYRENQVRRAILSDINAELIDTYLAIRDRVAEVIVLLSEFPHSEDFYYEIRAKDPWKLSLSERAARMIYLNKTGYNGLYRVNRQGKFNVPFGRYKAPKYLDKDNLLAVSHALRNVEILCAPFDTVTERAKPGDWVYFDPPYVPISQTSNFTSYYADGFGLQDQERLRDICITLSQNNVYITVSNSDTAIVRSLYKFPHFAIDEVLANRTINCNGARRGKITELVITNYPVNQAVQLHLTQSRLLSGAVKEILKNGG</sequence>
<accession>Q8DIF0</accession>
<reference evidence="9 10" key="1">
    <citation type="journal article" date="2002" name="DNA Res.">
        <title>Complete genome structure of the thermophilic cyanobacterium Thermosynechococcus elongatus BP-1.</title>
        <authorList>
            <person name="Nakamura Y."/>
            <person name="Kaneko T."/>
            <person name="Sato S."/>
            <person name="Ikeuchi M."/>
            <person name="Katoh H."/>
            <person name="Sasamoto S."/>
            <person name="Watanabe A."/>
            <person name="Iriguchi M."/>
            <person name="Kawashima K."/>
            <person name="Kimura T."/>
            <person name="Kishida Y."/>
            <person name="Kiyokawa C."/>
            <person name="Kohara M."/>
            <person name="Matsumoto M."/>
            <person name="Matsuno A."/>
            <person name="Nakazaki N."/>
            <person name="Shimpo S."/>
            <person name="Sugimoto M."/>
            <person name="Takeuchi C."/>
            <person name="Yamada M."/>
            <person name="Tabata S."/>
        </authorList>
    </citation>
    <scope>NUCLEOTIDE SEQUENCE [LARGE SCALE GENOMIC DNA]</scope>
    <source>
        <strain evidence="10">IAM M-273 / NIES-2133 / BP-1</strain>
    </source>
</reference>
<dbReference type="PIRSF" id="PIRSF000398">
    <property type="entry name" value="M_m6A_EcoRV"/>
    <property type="match status" value="1"/>
</dbReference>
<dbReference type="STRING" id="197221.gene:10748242"/>
<dbReference type="EnsemblBacteria" id="BAC09192">
    <property type="protein sequence ID" value="BAC09192"/>
    <property type="gene ID" value="BAC09192"/>
</dbReference>
<evidence type="ECO:0000256" key="2">
    <source>
        <dbReference type="ARBA" id="ARBA00011900"/>
    </source>
</evidence>
<dbReference type="REBASE" id="6355">
    <property type="entry name" value="M.TelBORF1640P"/>
</dbReference>
<dbReference type="EMBL" id="BA000039">
    <property type="protein sequence ID" value="BAC09192.1"/>
    <property type="molecule type" value="Genomic_DNA"/>
</dbReference>
<dbReference type="GO" id="GO:0006298">
    <property type="term" value="P:mismatch repair"/>
    <property type="evidence" value="ECO:0007669"/>
    <property type="project" value="TreeGrafter"/>
</dbReference>
<feature type="binding site" evidence="7">
    <location>
        <position position="17"/>
    </location>
    <ligand>
        <name>S-adenosyl-L-methionine</name>
        <dbReference type="ChEBI" id="CHEBI:59789"/>
    </ligand>
</feature>
<dbReference type="PRINTS" id="PR00505">
    <property type="entry name" value="D12N6MTFRASE"/>
</dbReference>
<dbReference type="PANTHER" id="PTHR30481">
    <property type="entry name" value="DNA ADENINE METHYLASE"/>
    <property type="match status" value="1"/>
</dbReference>
<protein>
    <recommendedName>
        <fullName evidence="2 8">Site-specific DNA-methyltransferase (adenine-specific)</fullName>
        <ecNumber evidence="2 8">2.1.1.72</ecNumber>
    </recommendedName>
</protein>
<comment type="catalytic activity">
    <reaction evidence="6 8">
        <text>a 2'-deoxyadenosine in DNA + S-adenosyl-L-methionine = an N(6)-methyl-2'-deoxyadenosine in DNA + S-adenosyl-L-homocysteine + H(+)</text>
        <dbReference type="Rhea" id="RHEA:15197"/>
        <dbReference type="Rhea" id="RHEA-COMP:12418"/>
        <dbReference type="Rhea" id="RHEA-COMP:12419"/>
        <dbReference type="ChEBI" id="CHEBI:15378"/>
        <dbReference type="ChEBI" id="CHEBI:57856"/>
        <dbReference type="ChEBI" id="CHEBI:59789"/>
        <dbReference type="ChEBI" id="CHEBI:90615"/>
        <dbReference type="ChEBI" id="CHEBI:90616"/>
        <dbReference type="EC" id="2.1.1.72"/>
    </reaction>
</comment>
<dbReference type="Proteomes" id="UP000000440">
    <property type="component" value="Chromosome"/>
</dbReference>
<name>Q8DIF0_THEVB</name>
<dbReference type="NCBIfam" id="TIGR00571">
    <property type="entry name" value="dam"/>
    <property type="match status" value="1"/>
</dbReference>
<dbReference type="Pfam" id="PF02086">
    <property type="entry name" value="MethyltransfD12"/>
    <property type="match status" value="1"/>
</dbReference>
<dbReference type="Gene3D" id="3.40.50.150">
    <property type="entry name" value="Vaccinia Virus protein VP39"/>
    <property type="match status" value="1"/>
</dbReference>
<evidence type="ECO:0000256" key="3">
    <source>
        <dbReference type="ARBA" id="ARBA00022603"/>
    </source>
</evidence>
<dbReference type="GO" id="GO:1904047">
    <property type="term" value="F:S-adenosyl-L-methionine binding"/>
    <property type="evidence" value="ECO:0007669"/>
    <property type="project" value="TreeGrafter"/>
</dbReference>
<evidence type="ECO:0000313" key="10">
    <source>
        <dbReference type="Proteomes" id="UP000000440"/>
    </source>
</evidence>
<evidence type="ECO:0000256" key="5">
    <source>
        <dbReference type="ARBA" id="ARBA00022691"/>
    </source>
</evidence>
<keyword evidence="5 8" id="KW-0949">S-adenosyl-L-methionine</keyword>
<proteinExistence type="inferred from homology"/>
<keyword evidence="10" id="KW-1185">Reference proteome</keyword>
<dbReference type="GO" id="GO:0032259">
    <property type="term" value="P:methylation"/>
    <property type="evidence" value="ECO:0007669"/>
    <property type="project" value="UniProtKB-KW"/>
</dbReference>
<dbReference type="InterPro" id="IPR023095">
    <property type="entry name" value="Ade_MeTrfase_dom_2"/>
</dbReference>
<dbReference type="SUPFAM" id="SSF53335">
    <property type="entry name" value="S-adenosyl-L-methionine-dependent methyltransferases"/>
    <property type="match status" value="1"/>
</dbReference>
<dbReference type="PATRIC" id="fig|197221.4.peg.1721"/>
<dbReference type="PROSITE" id="PS00092">
    <property type="entry name" value="N6_MTASE"/>
    <property type="match status" value="1"/>
</dbReference>
<comment type="similarity">
    <text evidence="1 8">Belongs to the N(4)/N(6)-methyltransferase family.</text>
</comment>
<dbReference type="AlphaFoldDB" id="Q8DIF0"/>
<evidence type="ECO:0000256" key="7">
    <source>
        <dbReference type="PIRSR" id="PIRSR000398-1"/>
    </source>
</evidence>
<keyword evidence="3 8" id="KW-0489">Methyltransferase</keyword>
<organism evidence="9 10">
    <name type="scientific">Thermosynechococcus vestitus (strain NIES-2133 / IAM M-273 / BP-1)</name>
    <dbReference type="NCBI Taxonomy" id="197221"/>
    <lineage>
        <taxon>Bacteria</taxon>
        <taxon>Bacillati</taxon>
        <taxon>Cyanobacteriota</taxon>
        <taxon>Cyanophyceae</taxon>
        <taxon>Acaryochloridales</taxon>
        <taxon>Thermosynechococcaceae</taxon>
        <taxon>Thermosynechococcus</taxon>
    </lineage>
</organism>
<feature type="binding site" evidence="7">
    <location>
        <position position="186"/>
    </location>
    <ligand>
        <name>S-adenosyl-L-methionine</name>
        <dbReference type="ChEBI" id="CHEBI:59789"/>
    </ligand>
</feature>